<evidence type="ECO:0000259" key="1">
    <source>
        <dbReference type="Pfam" id="PF21599"/>
    </source>
</evidence>
<keyword evidence="3" id="KW-1185">Reference proteome</keyword>
<organism evidence="2 3">
    <name type="scientific">Plutella xylostella</name>
    <name type="common">Diamondback moth</name>
    <name type="synonym">Plutella maculipennis</name>
    <dbReference type="NCBI Taxonomy" id="51655"/>
    <lineage>
        <taxon>Eukaryota</taxon>
        <taxon>Metazoa</taxon>
        <taxon>Ecdysozoa</taxon>
        <taxon>Arthropoda</taxon>
        <taxon>Hexapoda</taxon>
        <taxon>Insecta</taxon>
        <taxon>Pterygota</taxon>
        <taxon>Neoptera</taxon>
        <taxon>Endopterygota</taxon>
        <taxon>Lepidoptera</taxon>
        <taxon>Glossata</taxon>
        <taxon>Ditrysia</taxon>
        <taxon>Yponomeutoidea</taxon>
        <taxon>Plutellidae</taxon>
        <taxon>Plutella</taxon>
    </lineage>
</organism>
<sequence>MEFESLEELDTFITNYERINCVQLWKKTAKTIEKSKAVCPKKLASCNEDLKYYSLMYACKIGGRAFKSKGRGIRHTSTYKDNCPMMLKLALNNDGSRLKIVEKIENHNHPVNRELFESMPKQGTYLLLKRLD</sequence>
<accession>A0A8S4G5J1</accession>
<evidence type="ECO:0000313" key="2">
    <source>
        <dbReference type="EMBL" id="CAG9136355.1"/>
    </source>
</evidence>
<comment type="caution">
    <text evidence="2">The sequence shown here is derived from an EMBL/GenBank/DDBJ whole genome shotgun (WGS) entry which is preliminary data.</text>
</comment>
<dbReference type="Proteomes" id="UP000653454">
    <property type="component" value="Unassembled WGS sequence"/>
</dbReference>
<reference evidence="2" key="1">
    <citation type="submission" date="2020-11" db="EMBL/GenBank/DDBJ databases">
        <authorList>
            <person name="Whiteford S."/>
        </authorList>
    </citation>
    <scope>NUCLEOTIDE SEQUENCE</scope>
</reference>
<dbReference type="InterPro" id="IPR048325">
    <property type="entry name" value="ZSWIM3_N"/>
</dbReference>
<dbReference type="AlphaFoldDB" id="A0A8S4G5J1"/>
<dbReference type="InterPro" id="IPR040854">
    <property type="entry name" value="ZSWIM9"/>
</dbReference>
<gene>
    <name evidence="2" type="ORF">PLXY2_LOCUS14606</name>
</gene>
<feature type="domain" description="ZSWIM3 N-terminal" evidence="1">
    <location>
        <begin position="2"/>
        <end position="109"/>
    </location>
</feature>
<dbReference type="PANTHER" id="PTHR47086">
    <property type="entry name" value="BTB DOMAIN-CONTAINING PROTEIN"/>
    <property type="match status" value="1"/>
</dbReference>
<dbReference type="Pfam" id="PF21599">
    <property type="entry name" value="ZSWIM3_N"/>
    <property type="match status" value="1"/>
</dbReference>
<dbReference type="PANTHER" id="PTHR47086:SF4">
    <property type="entry name" value="BTB DOMAIN-CONTAINING PROTEIN"/>
    <property type="match status" value="1"/>
</dbReference>
<protein>
    <submittedName>
        <fullName evidence="2">(diamondback moth) hypothetical protein</fullName>
    </submittedName>
</protein>
<dbReference type="EMBL" id="CAJHNJ030000136">
    <property type="protein sequence ID" value="CAG9136355.1"/>
    <property type="molecule type" value="Genomic_DNA"/>
</dbReference>
<evidence type="ECO:0000313" key="3">
    <source>
        <dbReference type="Proteomes" id="UP000653454"/>
    </source>
</evidence>
<proteinExistence type="predicted"/>
<name>A0A8S4G5J1_PLUXY</name>